<dbReference type="Gene3D" id="2.60.200.20">
    <property type="match status" value="1"/>
</dbReference>
<keyword evidence="2" id="KW-0812">Transmembrane</keyword>
<evidence type="ECO:0000256" key="2">
    <source>
        <dbReference type="SAM" id="Phobius"/>
    </source>
</evidence>
<keyword evidence="2" id="KW-0472">Membrane</keyword>
<name>A0ABV1I9N2_9FIRM</name>
<dbReference type="InterPro" id="IPR000253">
    <property type="entry name" value="FHA_dom"/>
</dbReference>
<dbReference type="SMART" id="SM00240">
    <property type="entry name" value="FHA"/>
    <property type="match status" value="1"/>
</dbReference>
<organism evidence="4 5">
    <name type="scientific">Coprococcus aceti</name>
    <dbReference type="NCBI Taxonomy" id="2981786"/>
    <lineage>
        <taxon>Bacteria</taxon>
        <taxon>Bacillati</taxon>
        <taxon>Bacillota</taxon>
        <taxon>Clostridia</taxon>
        <taxon>Lachnospirales</taxon>
        <taxon>Lachnospiraceae</taxon>
        <taxon>Coprococcus</taxon>
    </lineage>
</organism>
<keyword evidence="2" id="KW-1133">Transmembrane helix</keyword>
<feature type="domain" description="FHA" evidence="3">
    <location>
        <begin position="411"/>
        <end position="461"/>
    </location>
</feature>
<dbReference type="PROSITE" id="PS50006">
    <property type="entry name" value="FHA_DOMAIN"/>
    <property type="match status" value="1"/>
</dbReference>
<evidence type="ECO:0000313" key="5">
    <source>
        <dbReference type="Proteomes" id="UP001494672"/>
    </source>
</evidence>
<comment type="caution">
    <text evidence="4">The sequence shown here is derived from an EMBL/GenBank/DDBJ whole genome shotgun (WGS) entry which is preliminary data.</text>
</comment>
<dbReference type="EMBL" id="JBBNGJ010000005">
    <property type="protein sequence ID" value="MEQ2592929.1"/>
    <property type="molecule type" value="Genomic_DNA"/>
</dbReference>
<sequence length="484" mass="54212">MSESCLFRYLKKIGLSVLITMAFVMNGLIGSVITACAENTMVSESNEDVTDDSGVNYYIFWDFKRSIYLDEYDARNDSGKNLEYVGTLISDFAERSGDLTRNIEVYYITSSEAEKKTGDFTTIKNNTGVVNLSDVISQSRNTNDFVDSENRNPDEFNNELYAVLENKENTDNKNVYILLTDGQEKLQKKSKELLNESNSLVYWVDISRYKATPDTTRKRYDSMKGIDNFFKEDCIDAAPLDEAADDVLLNIETDVAGRLNIGYSINNEESITENSTTSGNWTGYATTEVVEVTSVELYGVATPTDGGVGSNNDGFINKLKSWWTNGIVGKLIIIFSALVVVVVITLVIILTVNHRQKKKRKIDRHRKNAQITNNNDVGMDNGHNYNSSMDVQIEVIGRKPDVKNVHINGSAFIGRANTCDVFINEVTVSRQHIVLECKNGELFVQPLMTATNSTKLNGKQITDRHQLFSGDRLMIGAVGIIVRW</sequence>
<protein>
    <submittedName>
        <fullName evidence="4">FHA domain-containing protein</fullName>
    </submittedName>
</protein>
<evidence type="ECO:0000259" key="3">
    <source>
        <dbReference type="PROSITE" id="PS50006"/>
    </source>
</evidence>
<evidence type="ECO:0000313" key="4">
    <source>
        <dbReference type="EMBL" id="MEQ2592929.1"/>
    </source>
</evidence>
<dbReference type="Pfam" id="PF00498">
    <property type="entry name" value="FHA"/>
    <property type="match status" value="1"/>
</dbReference>
<dbReference type="SUPFAM" id="SSF49879">
    <property type="entry name" value="SMAD/FHA domain"/>
    <property type="match status" value="1"/>
</dbReference>
<reference evidence="4 5" key="1">
    <citation type="submission" date="2024-04" db="EMBL/GenBank/DDBJ databases">
        <title>Human intestinal bacterial collection.</title>
        <authorList>
            <person name="Pauvert C."/>
            <person name="Hitch T.C.A."/>
            <person name="Clavel T."/>
        </authorList>
    </citation>
    <scope>NUCLEOTIDE SEQUENCE [LARGE SCALE GENOMIC DNA]</scope>
    <source>
        <strain evidence="4 5">CLA-AA-H181</strain>
    </source>
</reference>
<dbReference type="InterPro" id="IPR008984">
    <property type="entry name" value="SMAD_FHA_dom_sf"/>
</dbReference>
<feature type="region of interest" description="Disordered" evidence="1">
    <location>
        <begin position="361"/>
        <end position="381"/>
    </location>
</feature>
<accession>A0ABV1I9N2</accession>
<dbReference type="RefSeq" id="WP_349093153.1">
    <property type="nucleotide sequence ID" value="NZ_JBBNGJ010000005.1"/>
</dbReference>
<proteinExistence type="predicted"/>
<feature type="transmembrane region" description="Helical" evidence="2">
    <location>
        <begin position="12"/>
        <end position="33"/>
    </location>
</feature>
<dbReference type="Proteomes" id="UP001494672">
    <property type="component" value="Unassembled WGS sequence"/>
</dbReference>
<gene>
    <name evidence="4" type="ORF">AAAU18_08430</name>
</gene>
<evidence type="ECO:0000256" key="1">
    <source>
        <dbReference type="SAM" id="MobiDB-lite"/>
    </source>
</evidence>
<dbReference type="CDD" id="cd00060">
    <property type="entry name" value="FHA"/>
    <property type="match status" value="1"/>
</dbReference>
<feature type="transmembrane region" description="Helical" evidence="2">
    <location>
        <begin position="331"/>
        <end position="352"/>
    </location>
</feature>
<keyword evidence="5" id="KW-1185">Reference proteome</keyword>